<evidence type="ECO:0000313" key="1">
    <source>
        <dbReference type="EMBL" id="KOS38575.1"/>
    </source>
</evidence>
<gene>
    <name evidence="1" type="ORF">ACN38_g10593</name>
</gene>
<proteinExistence type="predicted"/>
<evidence type="ECO:0000313" key="2">
    <source>
        <dbReference type="Proteomes" id="UP000037696"/>
    </source>
</evidence>
<reference evidence="1 2" key="1">
    <citation type="submission" date="2015-08" db="EMBL/GenBank/DDBJ databases">
        <title>Genome sequencing of Penicillium nordicum.</title>
        <authorList>
            <person name="Nguyen H.D."/>
            <person name="Seifert K.A."/>
        </authorList>
    </citation>
    <scope>NUCLEOTIDE SEQUENCE [LARGE SCALE GENOMIC DNA]</scope>
    <source>
        <strain evidence="1 2">DAOMC 185683</strain>
    </source>
</reference>
<dbReference type="Proteomes" id="UP000037696">
    <property type="component" value="Unassembled WGS sequence"/>
</dbReference>
<dbReference type="EMBL" id="LHQQ01000245">
    <property type="protein sequence ID" value="KOS38575.1"/>
    <property type="molecule type" value="Genomic_DNA"/>
</dbReference>
<accession>A0A0M9WBN9</accession>
<protein>
    <submittedName>
        <fullName evidence="1">Uncharacterized protein</fullName>
    </submittedName>
</protein>
<organism evidence="1 2">
    <name type="scientific">Penicillium nordicum</name>
    <dbReference type="NCBI Taxonomy" id="229535"/>
    <lineage>
        <taxon>Eukaryota</taxon>
        <taxon>Fungi</taxon>
        <taxon>Dikarya</taxon>
        <taxon>Ascomycota</taxon>
        <taxon>Pezizomycotina</taxon>
        <taxon>Eurotiomycetes</taxon>
        <taxon>Eurotiomycetidae</taxon>
        <taxon>Eurotiales</taxon>
        <taxon>Aspergillaceae</taxon>
        <taxon>Penicillium</taxon>
    </lineage>
</organism>
<name>A0A0M9WBN9_9EURO</name>
<keyword evidence="2" id="KW-1185">Reference proteome</keyword>
<sequence length="79" mass="8880">MARYLRRIEREKDSFIKAAADQIGKPHTPGNIRVSNGSNGSDIEHYIDILIPYLNVGTLYILLNNLPCMHACLLQLSNV</sequence>
<comment type="caution">
    <text evidence="1">The sequence shown here is derived from an EMBL/GenBank/DDBJ whole genome shotgun (WGS) entry which is preliminary data.</text>
</comment>
<dbReference type="AlphaFoldDB" id="A0A0M9WBN9"/>